<dbReference type="AlphaFoldDB" id="A0A8B9GCU5"/>
<dbReference type="Ensembl" id="ENSACOT00000020378.1">
    <property type="protein sequence ID" value="ENSACOP00000019678.1"/>
    <property type="gene ID" value="ENSACOG00000013536.1"/>
</dbReference>
<organism evidence="1 2">
    <name type="scientific">Amazona collaria</name>
    <name type="common">yellow-billed parrot</name>
    <dbReference type="NCBI Taxonomy" id="241587"/>
    <lineage>
        <taxon>Eukaryota</taxon>
        <taxon>Metazoa</taxon>
        <taxon>Chordata</taxon>
        <taxon>Craniata</taxon>
        <taxon>Vertebrata</taxon>
        <taxon>Euteleostomi</taxon>
        <taxon>Archelosauria</taxon>
        <taxon>Archosauria</taxon>
        <taxon>Dinosauria</taxon>
        <taxon>Saurischia</taxon>
        <taxon>Theropoda</taxon>
        <taxon>Coelurosauria</taxon>
        <taxon>Aves</taxon>
        <taxon>Neognathae</taxon>
        <taxon>Neoaves</taxon>
        <taxon>Telluraves</taxon>
        <taxon>Australaves</taxon>
        <taxon>Psittaciformes</taxon>
        <taxon>Psittacidae</taxon>
        <taxon>Amazona</taxon>
    </lineage>
</organism>
<protein>
    <submittedName>
        <fullName evidence="1">Uncharacterized protein</fullName>
    </submittedName>
</protein>
<evidence type="ECO:0000313" key="1">
    <source>
        <dbReference type="Ensembl" id="ENSACOP00000019678.1"/>
    </source>
</evidence>
<dbReference type="Proteomes" id="UP000694522">
    <property type="component" value="Unplaced"/>
</dbReference>
<proteinExistence type="predicted"/>
<accession>A0A8B9GCU5</accession>
<name>A0A8B9GCU5_9PSIT</name>
<evidence type="ECO:0000313" key="2">
    <source>
        <dbReference type="Proteomes" id="UP000694522"/>
    </source>
</evidence>
<sequence>LSSLPGRGVMQRGAEDPWNSIPVVPRVGESVILWVTTLSSYSTQGLLIVEGKGSTFTSELPLQLLNTLIPCREQPWVLPSRQSVTVGPGHCTQCFLLSSILAQPRGWGLWSHLSAHPVLTTTGFDPQEPAGMLLSCLSSSPVSSWSFKCPRF</sequence>
<keyword evidence="2" id="KW-1185">Reference proteome</keyword>
<reference evidence="1" key="1">
    <citation type="submission" date="2025-08" db="UniProtKB">
        <authorList>
            <consortium name="Ensembl"/>
        </authorList>
    </citation>
    <scope>IDENTIFICATION</scope>
</reference>
<reference evidence="1" key="2">
    <citation type="submission" date="2025-09" db="UniProtKB">
        <authorList>
            <consortium name="Ensembl"/>
        </authorList>
    </citation>
    <scope>IDENTIFICATION</scope>
</reference>